<dbReference type="InterPro" id="IPR021190">
    <property type="entry name" value="Pept_M10A"/>
</dbReference>
<feature type="compositionally biased region" description="Low complexity" evidence="6">
    <location>
        <begin position="41"/>
        <end position="50"/>
    </location>
</feature>
<keyword evidence="1 8" id="KW-0645">Protease</keyword>
<feature type="region of interest" description="Disordered" evidence="6">
    <location>
        <begin position="32"/>
        <end position="56"/>
    </location>
</feature>
<dbReference type="Pfam" id="PF05270">
    <property type="entry name" value="AbfB"/>
    <property type="match status" value="1"/>
</dbReference>
<evidence type="ECO:0000313" key="8">
    <source>
        <dbReference type="EMBL" id="NMO23562.1"/>
    </source>
</evidence>
<evidence type="ECO:0000313" key="9">
    <source>
        <dbReference type="Proteomes" id="UP000518300"/>
    </source>
</evidence>
<dbReference type="PANTHER" id="PTHR10201:SF323">
    <property type="entry name" value="MATRIX METALLOPROTEINASE-21"/>
    <property type="match status" value="1"/>
</dbReference>
<dbReference type="SUPFAM" id="SSF47090">
    <property type="entry name" value="PGBD-like"/>
    <property type="match status" value="1"/>
</dbReference>
<dbReference type="RefSeq" id="WP_169352617.1">
    <property type="nucleotide sequence ID" value="NZ_JABBJJ010000660.1"/>
</dbReference>
<reference evidence="8 9" key="1">
    <citation type="submission" date="2020-04" db="EMBL/GenBank/DDBJ databases">
        <title>Draft genome of Pyxidicoccus fallax type strain.</title>
        <authorList>
            <person name="Whitworth D.E."/>
        </authorList>
    </citation>
    <scope>NUCLEOTIDE SEQUENCE [LARGE SCALE GENOMIC DNA]</scope>
    <source>
        <strain evidence="8 9">DSM 14698</strain>
    </source>
</reference>
<keyword evidence="9" id="KW-1185">Reference proteome</keyword>
<feature type="domain" description="Peptidase metallopeptidase" evidence="7">
    <location>
        <begin position="157"/>
        <end position="308"/>
    </location>
</feature>
<evidence type="ECO:0000256" key="2">
    <source>
        <dbReference type="ARBA" id="ARBA00022723"/>
    </source>
</evidence>
<evidence type="ECO:0000256" key="6">
    <source>
        <dbReference type="SAM" id="MobiDB-lite"/>
    </source>
</evidence>
<name>A0A848M1E8_9BACT</name>
<protein>
    <submittedName>
        <fullName evidence="8">Matrixin family metalloprotease</fullName>
    </submittedName>
</protein>
<organism evidence="8 9">
    <name type="scientific">Pyxidicoccus fallax</name>
    <dbReference type="NCBI Taxonomy" id="394095"/>
    <lineage>
        <taxon>Bacteria</taxon>
        <taxon>Pseudomonadati</taxon>
        <taxon>Myxococcota</taxon>
        <taxon>Myxococcia</taxon>
        <taxon>Myxococcales</taxon>
        <taxon>Cystobacterineae</taxon>
        <taxon>Myxococcaceae</taxon>
        <taxon>Pyxidicoccus</taxon>
    </lineage>
</organism>
<dbReference type="CDD" id="cd04278">
    <property type="entry name" value="ZnMc_MMP"/>
    <property type="match status" value="1"/>
</dbReference>
<evidence type="ECO:0000259" key="7">
    <source>
        <dbReference type="SMART" id="SM00235"/>
    </source>
</evidence>
<dbReference type="InterPro" id="IPR001818">
    <property type="entry name" value="Pept_M10_metallopeptidase"/>
</dbReference>
<gene>
    <name evidence="8" type="ORF">HG543_53215</name>
</gene>
<dbReference type="SUPFAM" id="SSF110221">
    <property type="entry name" value="AbfB domain"/>
    <property type="match status" value="1"/>
</dbReference>
<dbReference type="GO" id="GO:0031012">
    <property type="term" value="C:extracellular matrix"/>
    <property type="evidence" value="ECO:0007669"/>
    <property type="project" value="InterPro"/>
</dbReference>
<comment type="caution">
    <text evidence="8">The sequence shown here is derived from an EMBL/GenBank/DDBJ whole genome shotgun (WGS) entry which is preliminary data.</text>
</comment>
<evidence type="ECO:0000256" key="3">
    <source>
        <dbReference type="ARBA" id="ARBA00022801"/>
    </source>
</evidence>
<dbReference type="SMART" id="SM00235">
    <property type="entry name" value="ZnMc"/>
    <property type="match status" value="1"/>
</dbReference>
<dbReference type="Gene3D" id="3.40.390.10">
    <property type="entry name" value="Collagenase (Catalytic Domain)"/>
    <property type="match status" value="1"/>
</dbReference>
<dbReference type="EMBL" id="JABBJJ010000660">
    <property type="protein sequence ID" value="NMO23562.1"/>
    <property type="molecule type" value="Genomic_DNA"/>
</dbReference>
<evidence type="ECO:0000256" key="1">
    <source>
        <dbReference type="ARBA" id="ARBA00022670"/>
    </source>
</evidence>
<dbReference type="PANTHER" id="PTHR10201">
    <property type="entry name" value="MATRIX METALLOPROTEINASE"/>
    <property type="match status" value="1"/>
</dbReference>
<evidence type="ECO:0000256" key="5">
    <source>
        <dbReference type="ARBA" id="ARBA00023049"/>
    </source>
</evidence>
<dbReference type="InterPro" id="IPR007934">
    <property type="entry name" value="AbfB_ABD"/>
</dbReference>
<dbReference type="GO" id="GO:0008270">
    <property type="term" value="F:zinc ion binding"/>
    <property type="evidence" value="ECO:0007669"/>
    <property type="project" value="InterPro"/>
</dbReference>
<dbReference type="Gene3D" id="2.80.10.50">
    <property type="match status" value="1"/>
</dbReference>
<proteinExistence type="predicted"/>
<keyword evidence="4" id="KW-0862">Zinc</keyword>
<accession>A0A848M1E8</accession>
<dbReference type="GO" id="GO:0030198">
    <property type="term" value="P:extracellular matrix organization"/>
    <property type="evidence" value="ECO:0007669"/>
    <property type="project" value="TreeGrafter"/>
</dbReference>
<dbReference type="PRINTS" id="PR00138">
    <property type="entry name" value="MATRIXIN"/>
</dbReference>
<dbReference type="GO" id="GO:0030574">
    <property type="term" value="P:collagen catabolic process"/>
    <property type="evidence" value="ECO:0007669"/>
    <property type="project" value="TreeGrafter"/>
</dbReference>
<dbReference type="GO" id="GO:0046373">
    <property type="term" value="P:L-arabinose metabolic process"/>
    <property type="evidence" value="ECO:0007669"/>
    <property type="project" value="InterPro"/>
</dbReference>
<dbReference type="GO" id="GO:0004222">
    <property type="term" value="F:metalloendopeptidase activity"/>
    <property type="evidence" value="ECO:0007669"/>
    <property type="project" value="InterPro"/>
</dbReference>
<dbReference type="CDD" id="cd23399">
    <property type="entry name" value="beta-trefoil_ABD_ABFB"/>
    <property type="match status" value="1"/>
</dbReference>
<dbReference type="InterPro" id="IPR024079">
    <property type="entry name" value="MetalloPept_cat_dom_sf"/>
</dbReference>
<dbReference type="GO" id="GO:0006508">
    <property type="term" value="P:proteolysis"/>
    <property type="evidence" value="ECO:0007669"/>
    <property type="project" value="UniProtKB-KW"/>
</dbReference>
<keyword evidence="5 8" id="KW-0482">Metalloprotease</keyword>
<dbReference type="AlphaFoldDB" id="A0A848M1E8"/>
<dbReference type="InterPro" id="IPR033739">
    <property type="entry name" value="M10A_MMP"/>
</dbReference>
<dbReference type="GO" id="GO:0046556">
    <property type="term" value="F:alpha-L-arabinofuranosidase activity"/>
    <property type="evidence" value="ECO:0007669"/>
    <property type="project" value="InterPro"/>
</dbReference>
<sequence>MSLTGNGYTQWLRRGFLVGLSVLSLSCASSEEAPEAPASPPAAEESASAPLKKGDRGPEVERLYTYLKTYGYFPNAALQGFAGWKPAVARTPADPRLFDATLEEALRLFQRAQGLSEDGTLNAATRELMSKPRCAFPDVHATAPRDGKGVSPFFVYSGSRWPGNSVTFSFSNYTGDMSVNDARNAVIGGLRRWSHVARIGFTEVASPGDIQIGWYAGDHGDGYSFDGANGVLAHAFYPTHGDVHFDEAEYWTNNGGGYDLAHVTTHEFGHAIGLNHSADSSAVMYAYYSGRRDLAPDDILGAQYIYGTDAVSLQSYNLQNHYVRHANSLGEISTISSQLDKVDSHFRRVAGLANSGCVSFESVNFPGMFLRHQDYRIKLSPYNGADGLFLADATFCPRPGLANGAWTSFEAYNAPGHYIRHSDFHLSISTGSGEPFLSDATFRVVGALQ</sequence>
<dbReference type="Proteomes" id="UP000518300">
    <property type="component" value="Unassembled WGS sequence"/>
</dbReference>
<keyword evidence="2" id="KW-0479">Metal-binding</keyword>
<keyword evidence="3" id="KW-0378">Hydrolase</keyword>
<dbReference type="InterPro" id="IPR036365">
    <property type="entry name" value="PGBD-like_sf"/>
</dbReference>
<dbReference type="Pfam" id="PF01471">
    <property type="entry name" value="PG_binding_1"/>
    <property type="match status" value="1"/>
</dbReference>
<dbReference type="InterPro" id="IPR006026">
    <property type="entry name" value="Peptidase_Metallo"/>
</dbReference>
<dbReference type="InterPro" id="IPR002477">
    <property type="entry name" value="Peptidoglycan-bd-like"/>
</dbReference>
<dbReference type="SUPFAM" id="SSF55486">
    <property type="entry name" value="Metalloproteases ('zincins'), catalytic domain"/>
    <property type="match status" value="1"/>
</dbReference>
<dbReference type="InterPro" id="IPR036195">
    <property type="entry name" value="AbfB_ABD_sf"/>
</dbReference>
<evidence type="ECO:0000256" key="4">
    <source>
        <dbReference type="ARBA" id="ARBA00022833"/>
    </source>
</evidence>
<dbReference type="Pfam" id="PF00413">
    <property type="entry name" value="Peptidase_M10"/>
    <property type="match status" value="1"/>
</dbReference>